<proteinExistence type="inferred from homology"/>
<evidence type="ECO:0000256" key="1">
    <source>
        <dbReference type="ARBA" id="ARBA00009080"/>
    </source>
</evidence>
<evidence type="ECO:0000313" key="8">
    <source>
        <dbReference type="Proteomes" id="UP000294739"/>
    </source>
</evidence>
<dbReference type="Gene3D" id="1.10.1040.10">
    <property type="entry name" value="N-(1-d-carboxylethyl)-l-norvaline Dehydrogenase, domain 2"/>
    <property type="match status" value="1"/>
</dbReference>
<dbReference type="Pfam" id="PF14833">
    <property type="entry name" value="NAD_binding_11"/>
    <property type="match status" value="1"/>
</dbReference>
<dbReference type="OrthoDB" id="3185659at2"/>
<evidence type="ECO:0000256" key="3">
    <source>
        <dbReference type="ARBA" id="ARBA00023027"/>
    </source>
</evidence>
<accession>A0A4R5CWG2</accession>
<dbReference type="PIRSF" id="PIRSF000103">
    <property type="entry name" value="HIBADH"/>
    <property type="match status" value="1"/>
</dbReference>
<dbReference type="Gene3D" id="3.40.50.720">
    <property type="entry name" value="NAD(P)-binding Rossmann-like Domain"/>
    <property type="match status" value="1"/>
</dbReference>
<dbReference type="InterPro" id="IPR051265">
    <property type="entry name" value="HIBADH-related_NP60_sf"/>
</dbReference>
<evidence type="ECO:0000313" key="7">
    <source>
        <dbReference type="EMBL" id="TDE02245.1"/>
    </source>
</evidence>
<dbReference type="Pfam" id="PF03446">
    <property type="entry name" value="NAD_binding_2"/>
    <property type="match status" value="1"/>
</dbReference>
<dbReference type="InterPro" id="IPR006115">
    <property type="entry name" value="6PGDH_NADP-bd"/>
</dbReference>
<dbReference type="SUPFAM" id="SSF48179">
    <property type="entry name" value="6-phosphogluconate dehydrogenase C-terminal domain-like"/>
    <property type="match status" value="1"/>
</dbReference>
<dbReference type="GO" id="GO:0050661">
    <property type="term" value="F:NADP binding"/>
    <property type="evidence" value="ECO:0007669"/>
    <property type="project" value="InterPro"/>
</dbReference>
<evidence type="ECO:0000259" key="5">
    <source>
        <dbReference type="Pfam" id="PF03446"/>
    </source>
</evidence>
<dbReference type="InterPro" id="IPR036291">
    <property type="entry name" value="NAD(P)-bd_dom_sf"/>
</dbReference>
<keyword evidence="2" id="KW-0560">Oxidoreductase</keyword>
<keyword evidence="3" id="KW-0520">NAD</keyword>
<dbReference type="Proteomes" id="UP000294739">
    <property type="component" value="Unassembled WGS sequence"/>
</dbReference>
<name>A0A4R5CWG2_9ACTN</name>
<comment type="similarity">
    <text evidence="1">Belongs to the HIBADH-related family.</text>
</comment>
<organism evidence="7 8">
    <name type="scientific">Jiangella asiatica</name>
    <dbReference type="NCBI Taxonomy" id="2530372"/>
    <lineage>
        <taxon>Bacteria</taxon>
        <taxon>Bacillati</taxon>
        <taxon>Actinomycetota</taxon>
        <taxon>Actinomycetes</taxon>
        <taxon>Jiangellales</taxon>
        <taxon>Jiangellaceae</taxon>
        <taxon>Jiangella</taxon>
    </lineage>
</organism>
<dbReference type="GO" id="GO:0016491">
    <property type="term" value="F:oxidoreductase activity"/>
    <property type="evidence" value="ECO:0007669"/>
    <property type="project" value="UniProtKB-KW"/>
</dbReference>
<keyword evidence="8" id="KW-1185">Reference proteome</keyword>
<sequence>MGAAMAGRLRRAGRDVVVFNRTPERARAVAEATGARVAGTAREAAAAGTVVLVSLADDDACRSVYAGPDGLAAGVGPDTVVADTSTVDPRTVASLAAAVRERGGGFLDAPVSGSVPLVERGELTVMVGGSAGDLARARPVLDQLARQIFHVGDTGTGSTMKLAVNALVHALNQALSEALVLAERAGVERSAAYEVFAGSAVAAPFVLYKRAAFEQPEETPVAFALDLVAKDLDLILALASRTGTRMPQAATNQHVVEAALAAGLGSQDMSALAGFLDVGP</sequence>
<reference evidence="7 8" key="1">
    <citation type="submission" date="2019-03" db="EMBL/GenBank/DDBJ databases">
        <title>Draft genome sequences of novel Actinobacteria.</title>
        <authorList>
            <person name="Sahin N."/>
            <person name="Ay H."/>
            <person name="Saygin H."/>
        </authorList>
    </citation>
    <scope>NUCLEOTIDE SEQUENCE [LARGE SCALE GENOMIC DNA]</scope>
    <source>
        <strain evidence="7 8">5K138</strain>
    </source>
</reference>
<feature type="domain" description="6-phosphogluconate dehydrogenase NADP-binding" evidence="5">
    <location>
        <begin position="1"/>
        <end position="152"/>
    </location>
</feature>
<feature type="active site" evidence="4">
    <location>
        <position position="161"/>
    </location>
</feature>
<gene>
    <name evidence="7" type="ORF">E1269_22175</name>
</gene>
<evidence type="ECO:0000259" key="6">
    <source>
        <dbReference type="Pfam" id="PF14833"/>
    </source>
</evidence>
<dbReference type="InParanoid" id="A0A4R5CWG2"/>
<dbReference type="AlphaFoldDB" id="A0A4R5CWG2"/>
<dbReference type="InterPro" id="IPR029154">
    <property type="entry name" value="HIBADH-like_NADP-bd"/>
</dbReference>
<evidence type="ECO:0000256" key="4">
    <source>
        <dbReference type="PIRSR" id="PIRSR000103-1"/>
    </source>
</evidence>
<dbReference type="InterPro" id="IPR015815">
    <property type="entry name" value="HIBADH-related"/>
</dbReference>
<dbReference type="InterPro" id="IPR013328">
    <property type="entry name" value="6PGD_dom2"/>
</dbReference>
<dbReference type="GO" id="GO:0051287">
    <property type="term" value="F:NAD binding"/>
    <property type="evidence" value="ECO:0007669"/>
    <property type="project" value="InterPro"/>
</dbReference>
<dbReference type="PANTHER" id="PTHR43580:SF2">
    <property type="entry name" value="CYTOKINE-LIKE NUCLEAR FACTOR N-PAC"/>
    <property type="match status" value="1"/>
</dbReference>
<dbReference type="SUPFAM" id="SSF51735">
    <property type="entry name" value="NAD(P)-binding Rossmann-fold domains"/>
    <property type="match status" value="1"/>
</dbReference>
<feature type="domain" description="3-hydroxyisobutyrate dehydrogenase-like NAD-binding" evidence="6">
    <location>
        <begin position="155"/>
        <end position="274"/>
    </location>
</feature>
<dbReference type="PANTHER" id="PTHR43580">
    <property type="entry name" value="OXIDOREDUCTASE GLYR1-RELATED"/>
    <property type="match status" value="1"/>
</dbReference>
<protein>
    <submittedName>
        <fullName evidence="7">NAD(P)-dependent oxidoreductase</fullName>
    </submittedName>
</protein>
<dbReference type="EMBL" id="SMKZ01000037">
    <property type="protein sequence ID" value="TDE02245.1"/>
    <property type="molecule type" value="Genomic_DNA"/>
</dbReference>
<comment type="caution">
    <text evidence="7">The sequence shown here is derived from an EMBL/GenBank/DDBJ whole genome shotgun (WGS) entry which is preliminary data.</text>
</comment>
<evidence type="ECO:0000256" key="2">
    <source>
        <dbReference type="ARBA" id="ARBA00023002"/>
    </source>
</evidence>
<dbReference type="InterPro" id="IPR008927">
    <property type="entry name" value="6-PGluconate_DH-like_C_sf"/>
</dbReference>